<name>A0A026W5C9_OOCBI</name>
<dbReference type="Proteomes" id="UP000053097">
    <property type="component" value="Unassembled WGS sequence"/>
</dbReference>
<keyword evidence="2" id="KW-1185">Reference proteome</keyword>
<evidence type="ECO:0000313" key="2">
    <source>
        <dbReference type="Proteomes" id="UP000053097"/>
    </source>
</evidence>
<organism evidence="1 2">
    <name type="scientific">Ooceraea biroi</name>
    <name type="common">Clonal raider ant</name>
    <name type="synonym">Cerapachys biroi</name>
    <dbReference type="NCBI Taxonomy" id="2015173"/>
    <lineage>
        <taxon>Eukaryota</taxon>
        <taxon>Metazoa</taxon>
        <taxon>Ecdysozoa</taxon>
        <taxon>Arthropoda</taxon>
        <taxon>Hexapoda</taxon>
        <taxon>Insecta</taxon>
        <taxon>Pterygota</taxon>
        <taxon>Neoptera</taxon>
        <taxon>Endopterygota</taxon>
        <taxon>Hymenoptera</taxon>
        <taxon>Apocrita</taxon>
        <taxon>Aculeata</taxon>
        <taxon>Formicoidea</taxon>
        <taxon>Formicidae</taxon>
        <taxon>Dorylinae</taxon>
        <taxon>Ooceraea</taxon>
    </lineage>
</organism>
<protein>
    <submittedName>
        <fullName evidence="1">Uncharacterized protein</fullName>
    </submittedName>
</protein>
<dbReference type="EMBL" id="KK107436">
    <property type="protein sequence ID" value="EZA50821.1"/>
    <property type="molecule type" value="Genomic_DNA"/>
</dbReference>
<evidence type="ECO:0000313" key="1">
    <source>
        <dbReference type="EMBL" id="EZA50821.1"/>
    </source>
</evidence>
<proteinExistence type="predicted"/>
<gene>
    <name evidence="1" type="ORF">X777_10454</name>
</gene>
<dbReference type="AlphaFoldDB" id="A0A026W5C9"/>
<sequence>MFGEVRTYRFSTGARASRVQRRICARPWQNLSTHAKSCPSKTFGHAISIIERCQNPREGFYHSLHAELSHVHEMLSACKTESRAALFILKNPIDPPLDPHF</sequence>
<reference evidence="1 2" key="1">
    <citation type="journal article" date="2014" name="Curr. Biol.">
        <title>The genome of the clonal raider ant Cerapachys biroi.</title>
        <authorList>
            <person name="Oxley P.R."/>
            <person name="Ji L."/>
            <person name="Fetter-Pruneda I."/>
            <person name="McKenzie S.K."/>
            <person name="Li C."/>
            <person name="Hu H."/>
            <person name="Zhang G."/>
            <person name="Kronauer D.J."/>
        </authorList>
    </citation>
    <scope>NUCLEOTIDE SEQUENCE [LARGE SCALE GENOMIC DNA]</scope>
</reference>
<accession>A0A026W5C9</accession>